<reference evidence="1" key="2">
    <citation type="submission" date="2024-01" db="EMBL/GenBank/DDBJ databases">
        <title>Comparative genomics of Cryptococcus and Kwoniella reveals pathogenesis evolution and contrasting modes of karyotype evolution via chromosome fusion or intercentromeric recombination.</title>
        <authorList>
            <person name="Coelho M.A."/>
            <person name="David-Palma M."/>
            <person name="Shea T."/>
            <person name="Bowers K."/>
            <person name="McGinley-Smith S."/>
            <person name="Mohammad A.W."/>
            <person name="Gnirke A."/>
            <person name="Yurkov A.M."/>
            <person name="Nowrousian M."/>
            <person name="Sun S."/>
            <person name="Cuomo C.A."/>
            <person name="Heitman J."/>
        </authorList>
    </citation>
    <scope>NUCLEOTIDE SEQUENCE</scope>
    <source>
        <strain evidence="1">CBS 12478</strain>
    </source>
</reference>
<organism evidence="1 2">
    <name type="scientific">Kwoniella shandongensis</name>
    <dbReference type="NCBI Taxonomy" id="1734106"/>
    <lineage>
        <taxon>Eukaryota</taxon>
        <taxon>Fungi</taxon>
        <taxon>Dikarya</taxon>
        <taxon>Basidiomycota</taxon>
        <taxon>Agaricomycotina</taxon>
        <taxon>Tremellomycetes</taxon>
        <taxon>Tremellales</taxon>
        <taxon>Cryptococcaceae</taxon>
        <taxon>Kwoniella</taxon>
    </lineage>
</organism>
<name>A0AAJ8MUU2_9TREE</name>
<dbReference type="AlphaFoldDB" id="A0AAJ8MUU2"/>
<evidence type="ECO:0000313" key="2">
    <source>
        <dbReference type="Proteomes" id="UP000322225"/>
    </source>
</evidence>
<keyword evidence="2" id="KW-1185">Reference proteome</keyword>
<accession>A0AAJ8MUU2</accession>
<protein>
    <submittedName>
        <fullName evidence="1">Uncharacterized protein</fullName>
    </submittedName>
</protein>
<gene>
    <name evidence="1" type="ORF">CI109_101317</name>
</gene>
<dbReference type="RefSeq" id="XP_031859275.2">
    <property type="nucleotide sequence ID" value="XM_032006440.2"/>
</dbReference>
<reference evidence="1" key="1">
    <citation type="submission" date="2017-08" db="EMBL/GenBank/DDBJ databases">
        <authorList>
            <person name="Cuomo C."/>
            <person name="Billmyre B."/>
            <person name="Heitman J."/>
        </authorList>
    </citation>
    <scope>NUCLEOTIDE SEQUENCE</scope>
    <source>
        <strain evidence="1">CBS 12478</strain>
    </source>
</reference>
<sequence length="266" mass="30237">MYHVRSIDIDFEAISDIGIDLGHEPYSNMRDYVVTLKNAAGQTLLPNVDKVFASGMCLPGLEGRMIDILCLGSSPHHLCFRNPSEACFLLDLSHNTKTFTFHQTAPFTYPFDDRIELRQSLPHVDCEKCCIDTYQGILENEANSHSEDYGTLQAQGWGRNMVDLVWFIRYETASTERRAKQWVIMPGPISKKQYEVCISAFKEEWRRVMERDGTTVTYWDGALDPEALEKAIRFVPYDEVDKEPPCQACGSKLIVSAQVDGHVDSQ</sequence>
<proteinExistence type="predicted"/>
<dbReference type="GeneID" id="43590598"/>
<evidence type="ECO:0000313" key="1">
    <source>
        <dbReference type="EMBL" id="WWD16885.1"/>
    </source>
</evidence>
<dbReference type="EMBL" id="CP144052">
    <property type="protein sequence ID" value="WWD16885.1"/>
    <property type="molecule type" value="Genomic_DNA"/>
</dbReference>
<dbReference type="KEGG" id="ksn:43590598"/>
<dbReference type="Proteomes" id="UP000322225">
    <property type="component" value="Chromosome 2"/>
</dbReference>